<dbReference type="Gene3D" id="2.60.40.10">
    <property type="entry name" value="Immunoglobulins"/>
    <property type="match status" value="1"/>
</dbReference>
<dbReference type="InterPro" id="IPR052196">
    <property type="entry name" value="Bact_Kbp"/>
</dbReference>
<dbReference type="InterPro" id="IPR018392">
    <property type="entry name" value="LysM"/>
</dbReference>
<feature type="compositionally biased region" description="Low complexity" evidence="1">
    <location>
        <begin position="231"/>
        <end position="285"/>
    </location>
</feature>
<dbReference type="PANTHER" id="PTHR34700:SF4">
    <property type="entry name" value="PHAGE-LIKE ELEMENT PBSX PROTEIN XKDP"/>
    <property type="match status" value="1"/>
</dbReference>
<feature type="transmembrane region" description="Helical" evidence="2">
    <location>
        <begin position="12"/>
        <end position="30"/>
    </location>
</feature>
<dbReference type="SMART" id="SM00257">
    <property type="entry name" value="LysM"/>
    <property type="match status" value="1"/>
</dbReference>
<gene>
    <name evidence="4" type="ORF">PRI8871_02704</name>
</gene>
<dbReference type="EMBL" id="OMOJ01000005">
    <property type="protein sequence ID" value="SPF80891.1"/>
    <property type="molecule type" value="Genomic_DNA"/>
</dbReference>
<name>A0A2R8AXY0_9RHOB</name>
<dbReference type="InterPro" id="IPR013783">
    <property type="entry name" value="Ig-like_fold"/>
</dbReference>
<reference evidence="5" key="1">
    <citation type="submission" date="2018-03" db="EMBL/GenBank/DDBJ databases">
        <authorList>
            <person name="Rodrigo-Torres L."/>
            <person name="Arahal R. D."/>
            <person name="Lucena T."/>
        </authorList>
    </citation>
    <scope>NUCLEOTIDE SEQUENCE [LARGE SCALE GENOMIC DNA]</scope>
    <source>
        <strain evidence="5">CECT 8871</strain>
    </source>
</reference>
<organism evidence="4 5">
    <name type="scientific">Pseudoprimorskyibacter insulae</name>
    <dbReference type="NCBI Taxonomy" id="1695997"/>
    <lineage>
        <taxon>Bacteria</taxon>
        <taxon>Pseudomonadati</taxon>
        <taxon>Pseudomonadota</taxon>
        <taxon>Alphaproteobacteria</taxon>
        <taxon>Rhodobacterales</taxon>
        <taxon>Paracoccaceae</taxon>
        <taxon>Pseudoprimorskyibacter</taxon>
    </lineage>
</organism>
<sequence>MSKLAGLAGSNGIVVAGVAVAGAVVAGLYVSGTFGPKDQTAVQDASVTPVVAAPEPAAKAEPAPVATAKPAPAEVPAYLPKPPSFDVVRLEPNGATLVAGSAASGARVAILLDGAEQSSTEADNSGRFVSFLELGSSAAPRILTLRMFAGDDTIDSEDQVILAATPAPAAEELVSEPVAKAPVEEPATETAVAETPAEDPVAEVAAVEPPAAEPVADAPATEEAPAEDTVAEAPAEAPQAPTTEVAAAPAEPSAQDTPVAPAAETAEAPQTQKPAAALAEAATAAPQPSVDLAGAKPQASQDTPNAVTPPAGGEQVASVAKAPTAAPEPAQEPALPTVILANRDGVKVIQGGAAPSVVSSIALDTIAYDDEGEVALSGRGSTEGFVRVYLDNKPVTTSRIAADGSWRADLPEVDTGVFTLRVDQVDAGGAVTSRVESPFKREDPAQIAAADSAVASAPVKALTVQPGNTLWAIARDRYGEGVLYVKVFEANKDQIRNPDLIYPGQVFAIPD</sequence>
<dbReference type="AlphaFoldDB" id="A0A2R8AXY0"/>
<proteinExistence type="predicted"/>
<keyword evidence="2" id="KW-1133">Transmembrane helix</keyword>
<accession>A0A2R8AXY0</accession>
<evidence type="ECO:0000256" key="1">
    <source>
        <dbReference type="SAM" id="MobiDB-lite"/>
    </source>
</evidence>
<keyword evidence="5" id="KW-1185">Reference proteome</keyword>
<dbReference type="Proteomes" id="UP000244904">
    <property type="component" value="Unassembled WGS sequence"/>
</dbReference>
<protein>
    <recommendedName>
        <fullName evidence="3">LysM domain-containing protein</fullName>
    </recommendedName>
</protein>
<dbReference type="CDD" id="cd00118">
    <property type="entry name" value="LysM"/>
    <property type="match status" value="1"/>
</dbReference>
<evidence type="ECO:0000259" key="3">
    <source>
        <dbReference type="PROSITE" id="PS51782"/>
    </source>
</evidence>
<keyword evidence="2" id="KW-0472">Membrane</keyword>
<evidence type="ECO:0000313" key="5">
    <source>
        <dbReference type="Proteomes" id="UP000244904"/>
    </source>
</evidence>
<dbReference type="InterPro" id="IPR036779">
    <property type="entry name" value="LysM_dom_sf"/>
</dbReference>
<keyword evidence="2" id="KW-0812">Transmembrane</keyword>
<feature type="compositionally biased region" description="Low complexity" evidence="1">
    <location>
        <begin position="322"/>
        <end position="331"/>
    </location>
</feature>
<evidence type="ECO:0000313" key="4">
    <source>
        <dbReference type="EMBL" id="SPF80891.1"/>
    </source>
</evidence>
<feature type="domain" description="LysM" evidence="3">
    <location>
        <begin position="460"/>
        <end position="509"/>
    </location>
</feature>
<evidence type="ECO:0000256" key="2">
    <source>
        <dbReference type="SAM" id="Phobius"/>
    </source>
</evidence>
<dbReference type="PANTHER" id="PTHR34700">
    <property type="entry name" value="POTASSIUM BINDING PROTEIN KBP"/>
    <property type="match status" value="1"/>
</dbReference>
<dbReference type="Gene3D" id="3.10.350.10">
    <property type="entry name" value="LysM domain"/>
    <property type="match status" value="1"/>
</dbReference>
<dbReference type="Pfam" id="PF01476">
    <property type="entry name" value="LysM"/>
    <property type="match status" value="1"/>
</dbReference>
<feature type="region of interest" description="Disordered" evidence="1">
    <location>
        <begin position="182"/>
        <end position="201"/>
    </location>
</feature>
<feature type="compositionally biased region" description="Low complexity" evidence="1">
    <location>
        <begin position="210"/>
        <end position="223"/>
    </location>
</feature>
<feature type="compositionally biased region" description="Low complexity" evidence="1">
    <location>
        <begin position="182"/>
        <end position="195"/>
    </location>
</feature>
<dbReference type="RefSeq" id="WP_245897870.1">
    <property type="nucleotide sequence ID" value="NZ_OMOJ01000005.1"/>
</dbReference>
<dbReference type="PROSITE" id="PS51782">
    <property type="entry name" value="LYSM"/>
    <property type="match status" value="1"/>
</dbReference>
<feature type="region of interest" description="Disordered" evidence="1">
    <location>
        <begin position="210"/>
        <end position="331"/>
    </location>
</feature>